<dbReference type="EMBL" id="JAUSRF010000011">
    <property type="protein sequence ID" value="MDP9838715.1"/>
    <property type="molecule type" value="Genomic_DNA"/>
</dbReference>
<evidence type="ECO:0000256" key="3">
    <source>
        <dbReference type="ARBA" id="ARBA00022692"/>
    </source>
</evidence>
<dbReference type="PIRSF" id="PIRSF005859">
    <property type="entry name" value="PBR"/>
    <property type="match status" value="1"/>
</dbReference>
<keyword evidence="8" id="KW-1185">Reference proteome</keyword>
<comment type="similarity">
    <text evidence="2">Belongs to the TspO/BZRP family.</text>
</comment>
<organism evidence="7 8">
    <name type="scientific">Neorhizobium huautlense</name>
    <dbReference type="NCBI Taxonomy" id="67774"/>
    <lineage>
        <taxon>Bacteria</taxon>
        <taxon>Pseudomonadati</taxon>
        <taxon>Pseudomonadota</taxon>
        <taxon>Alphaproteobacteria</taxon>
        <taxon>Hyphomicrobiales</taxon>
        <taxon>Rhizobiaceae</taxon>
        <taxon>Rhizobium/Agrobacterium group</taxon>
        <taxon>Neorhizobium</taxon>
    </lineage>
</organism>
<evidence type="ECO:0000313" key="8">
    <source>
        <dbReference type="Proteomes" id="UP001241472"/>
    </source>
</evidence>
<keyword evidence="3 6" id="KW-0812">Transmembrane</keyword>
<keyword evidence="4 6" id="KW-1133">Transmembrane helix</keyword>
<dbReference type="Gene3D" id="1.20.1260.100">
    <property type="entry name" value="TspO/MBR protein"/>
    <property type="match status" value="1"/>
</dbReference>
<dbReference type="CDD" id="cd15904">
    <property type="entry name" value="TSPO_MBR"/>
    <property type="match status" value="1"/>
</dbReference>
<feature type="transmembrane region" description="Helical" evidence="6">
    <location>
        <begin position="135"/>
        <end position="152"/>
    </location>
</feature>
<accession>A0ABT9PWW7</accession>
<reference evidence="7 8" key="1">
    <citation type="submission" date="2023-07" db="EMBL/GenBank/DDBJ databases">
        <title>Sorghum-associated microbial communities from plants grown in Nebraska, USA.</title>
        <authorList>
            <person name="Schachtman D."/>
        </authorList>
    </citation>
    <scope>NUCLEOTIDE SEQUENCE [LARGE SCALE GENOMIC DNA]</scope>
    <source>
        <strain evidence="7 8">DS1307</strain>
    </source>
</reference>
<name>A0ABT9PWW7_9HYPH</name>
<evidence type="ECO:0000256" key="5">
    <source>
        <dbReference type="ARBA" id="ARBA00023136"/>
    </source>
</evidence>
<comment type="subcellular location">
    <subcellularLocation>
        <location evidence="1">Membrane</location>
        <topology evidence="1">Multi-pass membrane protein</topology>
    </subcellularLocation>
</comment>
<evidence type="ECO:0000313" key="7">
    <source>
        <dbReference type="EMBL" id="MDP9838715.1"/>
    </source>
</evidence>
<comment type="caution">
    <text evidence="7">The sequence shown here is derived from an EMBL/GenBank/DDBJ whole genome shotgun (WGS) entry which is preliminary data.</text>
</comment>
<feature type="transmembrane region" description="Helical" evidence="6">
    <location>
        <begin position="105"/>
        <end position="123"/>
    </location>
</feature>
<dbReference type="RefSeq" id="WP_306836862.1">
    <property type="nucleotide sequence ID" value="NZ_JAUSRF010000011.1"/>
</dbReference>
<evidence type="ECO:0000256" key="2">
    <source>
        <dbReference type="ARBA" id="ARBA00007524"/>
    </source>
</evidence>
<evidence type="ECO:0000256" key="1">
    <source>
        <dbReference type="ARBA" id="ARBA00004141"/>
    </source>
</evidence>
<feature type="transmembrane region" description="Helical" evidence="6">
    <location>
        <begin position="7"/>
        <end position="29"/>
    </location>
</feature>
<proteinExistence type="inferred from homology"/>
<keyword evidence="5 6" id="KW-0472">Membrane</keyword>
<dbReference type="InterPro" id="IPR038330">
    <property type="entry name" value="TspO/MBR-related_sf"/>
</dbReference>
<dbReference type="InterPro" id="IPR004307">
    <property type="entry name" value="TspO_MBR"/>
</dbReference>
<dbReference type="Proteomes" id="UP001241472">
    <property type="component" value="Unassembled WGS sequence"/>
</dbReference>
<dbReference type="PANTHER" id="PTHR10057:SF0">
    <property type="entry name" value="TRANSLOCATOR PROTEIN"/>
    <property type="match status" value="1"/>
</dbReference>
<sequence>MSVSRGSYTALFLFLVLVVAVGFTIGLIIRPGEWYQSLTKPWFTPPNWLFAPAWTLVYILIAIAGWRVTTVEGFNSIAFRLWMAQMLSNWTWTPVFFGFHQIELGLAVIVCLLAIVVAFMIKVQDRFARWCFAPYALWLVYATSLNAAIFLLN</sequence>
<dbReference type="Pfam" id="PF03073">
    <property type="entry name" value="TspO_MBR"/>
    <property type="match status" value="1"/>
</dbReference>
<feature type="transmembrane region" description="Helical" evidence="6">
    <location>
        <begin position="49"/>
        <end position="69"/>
    </location>
</feature>
<evidence type="ECO:0000256" key="4">
    <source>
        <dbReference type="ARBA" id="ARBA00022989"/>
    </source>
</evidence>
<feature type="transmembrane region" description="Helical" evidence="6">
    <location>
        <begin position="81"/>
        <end position="99"/>
    </location>
</feature>
<gene>
    <name evidence="7" type="ORF">J2T09_003487</name>
</gene>
<protein>
    <submittedName>
        <fullName evidence="7">Tryptophan-rich sensory protein</fullName>
    </submittedName>
</protein>
<evidence type="ECO:0000256" key="6">
    <source>
        <dbReference type="SAM" id="Phobius"/>
    </source>
</evidence>
<dbReference type="PANTHER" id="PTHR10057">
    <property type="entry name" value="PERIPHERAL-TYPE BENZODIAZEPINE RECEPTOR"/>
    <property type="match status" value="1"/>
</dbReference>